<evidence type="ECO:0000256" key="2">
    <source>
        <dbReference type="ARBA" id="ARBA00022617"/>
    </source>
</evidence>
<evidence type="ECO:0000256" key="5">
    <source>
        <dbReference type="ARBA" id="ARBA00023004"/>
    </source>
</evidence>
<gene>
    <name evidence="7" type="ORF">SAMN04490220_8568</name>
</gene>
<dbReference type="InterPro" id="IPR002397">
    <property type="entry name" value="Cyt_P450_B"/>
</dbReference>
<proteinExistence type="inferred from homology"/>
<keyword evidence="4" id="KW-0560">Oxidoreductase</keyword>
<evidence type="ECO:0000256" key="3">
    <source>
        <dbReference type="ARBA" id="ARBA00022723"/>
    </source>
</evidence>
<comment type="similarity">
    <text evidence="1">Belongs to the cytochrome P450 family.</text>
</comment>
<dbReference type="GO" id="GO:0016705">
    <property type="term" value="F:oxidoreductase activity, acting on paired donors, with incorporation or reduction of molecular oxygen"/>
    <property type="evidence" value="ECO:0007669"/>
    <property type="project" value="InterPro"/>
</dbReference>
<dbReference type="InterPro" id="IPR001128">
    <property type="entry name" value="Cyt_P450"/>
</dbReference>
<keyword evidence="6" id="KW-0503">Monooxygenase</keyword>
<dbReference type="GO" id="GO:0020037">
    <property type="term" value="F:heme binding"/>
    <property type="evidence" value="ECO:0007669"/>
    <property type="project" value="InterPro"/>
</dbReference>
<sequence length="417" mass="46468">MHTATADVPDILSDEHDNDPQIAYQYLREVSPVVYHPGSDSYLVSRHSDVQRLLRGQETNSQNYADGLGLIFGRTVLELDGKEHQSHRLLLNPLFHTVRIDDLRPTVTTTVEQMFLPQLDAAADRVRTGEREFASIDLVSTYFGELPISVIETMLDLPRERHEDFSRWYRAFHAFTANLSGDQGVIDRGLAARAEMTEYVLPLIEERRAKPGADLISQMALAEIDGNRLSDEEVRAFVSLMITAGGETTDRALGLMLLNLLQHPDQLSAVRDNRELIVDAFVETMRYTPPVGIAGRQAAVDIELHGVTIPKGARINLLIAAANRDPRKFHRPNDFDMFRQDNSTSKGFSGASDHLGFATGRHFCVGAQLAKAEIEIATGMILDNMSNLRLAEGFVPKPTGLWTRGVDVLEVAFLPNR</sequence>
<dbReference type="Pfam" id="PF00067">
    <property type="entry name" value="p450"/>
    <property type="match status" value="1"/>
</dbReference>
<keyword evidence="3" id="KW-0479">Metal-binding</keyword>
<dbReference type="GO" id="GO:0004497">
    <property type="term" value="F:monooxygenase activity"/>
    <property type="evidence" value="ECO:0007669"/>
    <property type="project" value="UniProtKB-KW"/>
</dbReference>
<keyword evidence="2" id="KW-0349">Heme</keyword>
<dbReference type="PANTHER" id="PTHR46696:SF3">
    <property type="entry name" value="PULCHERRIMINIC ACID SYNTHASE"/>
    <property type="match status" value="1"/>
</dbReference>
<dbReference type="PRINTS" id="PR00359">
    <property type="entry name" value="BP450"/>
</dbReference>
<keyword evidence="5" id="KW-0408">Iron</keyword>
<evidence type="ECO:0000256" key="1">
    <source>
        <dbReference type="ARBA" id="ARBA00010617"/>
    </source>
</evidence>
<organism evidence="7 8">
    <name type="scientific">Rhodococcus jostii</name>
    <dbReference type="NCBI Taxonomy" id="132919"/>
    <lineage>
        <taxon>Bacteria</taxon>
        <taxon>Bacillati</taxon>
        <taxon>Actinomycetota</taxon>
        <taxon>Actinomycetes</taxon>
        <taxon>Mycobacteriales</taxon>
        <taxon>Nocardiaceae</taxon>
        <taxon>Rhodococcus</taxon>
    </lineage>
</organism>
<dbReference type="GO" id="GO:0005506">
    <property type="term" value="F:iron ion binding"/>
    <property type="evidence" value="ECO:0007669"/>
    <property type="project" value="InterPro"/>
</dbReference>
<name>A0A1H5M0S5_RHOJO</name>
<accession>A0A1H5M0S5</accession>
<dbReference type="Proteomes" id="UP000183407">
    <property type="component" value="Unassembled WGS sequence"/>
</dbReference>
<dbReference type="PANTHER" id="PTHR46696">
    <property type="entry name" value="P450, PUTATIVE (EUROFUNG)-RELATED"/>
    <property type="match status" value="1"/>
</dbReference>
<evidence type="ECO:0000256" key="4">
    <source>
        <dbReference type="ARBA" id="ARBA00023002"/>
    </source>
</evidence>
<dbReference type="Gene3D" id="1.10.630.10">
    <property type="entry name" value="Cytochrome P450"/>
    <property type="match status" value="1"/>
</dbReference>
<dbReference type="RefSeq" id="WP_073361458.1">
    <property type="nucleotide sequence ID" value="NZ_FNTL01000005.1"/>
</dbReference>
<dbReference type="InterPro" id="IPR036396">
    <property type="entry name" value="Cyt_P450_sf"/>
</dbReference>
<dbReference type="AlphaFoldDB" id="A0A1H5M0S5"/>
<dbReference type="EMBL" id="FNTL01000005">
    <property type="protein sequence ID" value="SEE82886.1"/>
    <property type="molecule type" value="Genomic_DNA"/>
</dbReference>
<evidence type="ECO:0000256" key="6">
    <source>
        <dbReference type="ARBA" id="ARBA00023033"/>
    </source>
</evidence>
<protein>
    <submittedName>
        <fullName evidence="7">Pulcherriminic acid synthase</fullName>
    </submittedName>
</protein>
<evidence type="ECO:0000313" key="8">
    <source>
        <dbReference type="Proteomes" id="UP000183407"/>
    </source>
</evidence>
<reference evidence="8" key="1">
    <citation type="submission" date="2016-10" db="EMBL/GenBank/DDBJ databases">
        <authorList>
            <person name="Varghese N."/>
        </authorList>
    </citation>
    <scope>NUCLEOTIDE SEQUENCE [LARGE SCALE GENOMIC DNA]</scope>
    <source>
        <strain evidence="8">DSM 44719</strain>
    </source>
</reference>
<evidence type="ECO:0000313" key="7">
    <source>
        <dbReference type="EMBL" id="SEE82886.1"/>
    </source>
</evidence>
<dbReference type="SUPFAM" id="SSF48264">
    <property type="entry name" value="Cytochrome P450"/>
    <property type="match status" value="1"/>
</dbReference>